<dbReference type="EMBL" id="LAVV01008119">
    <property type="protein sequence ID" value="KNZ53722.1"/>
    <property type="molecule type" value="Genomic_DNA"/>
</dbReference>
<evidence type="ECO:0000256" key="12">
    <source>
        <dbReference type="ARBA" id="ARBA00022842"/>
    </source>
</evidence>
<dbReference type="InterPro" id="IPR036397">
    <property type="entry name" value="RNaseH_sf"/>
</dbReference>
<keyword evidence="15" id="KW-0695">RNA-directed DNA polymerase</keyword>
<evidence type="ECO:0000256" key="5">
    <source>
        <dbReference type="ARBA" id="ARBA00022695"/>
    </source>
</evidence>
<dbReference type="InterPro" id="IPR012337">
    <property type="entry name" value="RNaseH-like_sf"/>
</dbReference>
<evidence type="ECO:0000256" key="9">
    <source>
        <dbReference type="ARBA" id="ARBA00022759"/>
    </source>
</evidence>
<evidence type="ECO:0000256" key="11">
    <source>
        <dbReference type="ARBA" id="ARBA00022840"/>
    </source>
</evidence>
<feature type="compositionally biased region" description="Basic and acidic residues" evidence="21">
    <location>
        <begin position="252"/>
        <end position="263"/>
    </location>
</feature>
<comment type="function">
    <text evidence="1">The aspartyl protease (PR) mediates the proteolytic cleavages of the Gag and Gag-Pol polyproteins after assembly of the VLP.</text>
</comment>
<dbReference type="PROSITE" id="PS50994">
    <property type="entry name" value="INTEGRASE"/>
    <property type="match status" value="1"/>
</dbReference>
<dbReference type="GO" id="GO:0006310">
    <property type="term" value="P:DNA recombination"/>
    <property type="evidence" value="ECO:0007669"/>
    <property type="project" value="UniProtKB-KW"/>
</dbReference>
<keyword evidence="18" id="KW-0233">DNA recombination</keyword>
<comment type="caution">
    <text evidence="23">The sequence shown here is derived from an EMBL/GenBank/DDBJ whole genome shotgun (WGS) entry which is preliminary data.</text>
</comment>
<dbReference type="Gene3D" id="3.30.420.10">
    <property type="entry name" value="Ribonuclease H-like superfamily/Ribonuclease H"/>
    <property type="match status" value="2"/>
</dbReference>
<feature type="region of interest" description="Disordered" evidence="21">
    <location>
        <begin position="220"/>
        <end position="263"/>
    </location>
</feature>
<dbReference type="Pfam" id="PF25597">
    <property type="entry name" value="SH3_retrovirus"/>
    <property type="match status" value="1"/>
</dbReference>
<evidence type="ECO:0000259" key="22">
    <source>
        <dbReference type="PROSITE" id="PS50994"/>
    </source>
</evidence>
<accession>A0A0L6UZP1</accession>
<feature type="compositionally biased region" description="Polar residues" evidence="21">
    <location>
        <begin position="227"/>
        <end position="242"/>
    </location>
</feature>
<keyword evidence="14" id="KW-0229">DNA integration</keyword>
<dbReference type="Proteomes" id="UP000037035">
    <property type="component" value="Unassembled WGS sequence"/>
</dbReference>
<proteinExistence type="predicted"/>
<evidence type="ECO:0000256" key="19">
    <source>
        <dbReference type="ARBA" id="ARBA00048173"/>
    </source>
</evidence>
<keyword evidence="16" id="KW-0239">DNA-directed DNA polymerase</keyword>
<dbReference type="PANTHER" id="PTHR42648">
    <property type="entry name" value="TRANSPOSASE, PUTATIVE-RELATED"/>
    <property type="match status" value="1"/>
</dbReference>
<reference evidence="23 24" key="1">
    <citation type="submission" date="2015-08" db="EMBL/GenBank/DDBJ databases">
        <title>Next Generation Sequencing and Analysis of the Genome of Puccinia sorghi L Schw, the Causal Agent of Maize Common Rust.</title>
        <authorList>
            <person name="Rochi L."/>
            <person name="Burguener G."/>
            <person name="Darino M."/>
            <person name="Turjanski A."/>
            <person name="Kreff E."/>
            <person name="Dieguez M.J."/>
            <person name="Sacco F."/>
        </authorList>
    </citation>
    <scope>NUCLEOTIDE SEQUENCE [LARGE SCALE GENOMIC DNA]</scope>
    <source>
        <strain evidence="23 24">RO10H11247</strain>
    </source>
</reference>
<keyword evidence="5" id="KW-0548">Nucleotidyltransferase</keyword>
<keyword evidence="24" id="KW-1185">Reference proteome</keyword>
<dbReference type="SUPFAM" id="SSF53098">
    <property type="entry name" value="Ribonuclease H-like"/>
    <property type="match status" value="1"/>
</dbReference>
<dbReference type="GO" id="GO:0015074">
    <property type="term" value="P:DNA integration"/>
    <property type="evidence" value="ECO:0007669"/>
    <property type="project" value="UniProtKB-KW"/>
</dbReference>
<protein>
    <recommendedName>
        <fullName evidence="22">Integrase catalytic domain-containing protein</fullName>
    </recommendedName>
</protein>
<keyword evidence="6" id="KW-0540">Nuclease</keyword>
<evidence type="ECO:0000256" key="18">
    <source>
        <dbReference type="ARBA" id="ARBA00023172"/>
    </source>
</evidence>
<comment type="catalytic activity">
    <reaction evidence="20">
        <text>DNA(n) + a 2'-deoxyribonucleoside 5'-triphosphate = DNA(n+1) + diphosphate</text>
        <dbReference type="Rhea" id="RHEA:22508"/>
        <dbReference type="Rhea" id="RHEA-COMP:17339"/>
        <dbReference type="Rhea" id="RHEA-COMP:17340"/>
        <dbReference type="ChEBI" id="CHEBI:33019"/>
        <dbReference type="ChEBI" id="CHEBI:61560"/>
        <dbReference type="ChEBI" id="CHEBI:173112"/>
        <dbReference type="EC" id="2.7.7.7"/>
    </reaction>
</comment>
<keyword evidence="11" id="KW-0067">ATP-binding</keyword>
<keyword evidence="16" id="KW-0808">Transferase</keyword>
<dbReference type="GO" id="GO:0003887">
    <property type="term" value="F:DNA-directed DNA polymerase activity"/>
    <property type="evidence" value="ECO:0007669"/>
    <property type="project" value="UniProtKB-KW"/>
</dbReference>
<dbReference type="GO" id="GO:0006508">
    <property type="term" value="P:proteolysis"/>
    <property type="evidence" value="ECO:0007669"/>
    <property type="project" value="UniProtKB-KW"/>
</dbReference>
<keyword evidence="2" id="KW-0815">Transposition</keyword>
<sequence>MAEPTPAAEQALIGAGDGFRQAMLKTALETIPQLTEENYSIWRDKITALLKLRGVLNAINDASVPLGETIDAELVMLLLSKMDSVTHNNVVTADNRDSAQKLWLSIKERFASSQSSNRARIFNEFLYVKFQEDAVETFVTDIKVSIKKLVDVGIDLPQDILAYLVLFKFPNSLQTLKHQIMHSDKELDVQFVCNHLIQFNNEAKVELTKTNSGTTEAALFSQKGKGNKSQGNDRSNNQSNGSKRCKSGYHNPKQDANHSSENCWHLHPDKAPDWWKESQAQWKASKEKENYFMSLLTLWIESGDPRSRIILDSGASAHIFNDPQFFNHLEIGNFDSIKTGKREATLPIKGKGSVKLMWGVKTIQLENCLFVPDIVINLISAGQLSLKGCEIVAKNSTFSVSKEDQLVLSGRINNGLFTVNNPDRIGDQEQHSANVLTPQDTLMETHEKFGHASIQRIDSFIDKSISSAEKARFECKSCVLAKITKQQFKEQSETVSKPFERLHLDVMGPITPESTLKHKFILTVVDNHTGYLAGFPLVHKNDTSDVLITLLETEHRKRGYYPTTICSDGGGEFVGSRAERANRTIMESMRASIISSGIQKRFWHEILKSCCLSLNQIPRKGQDKSPWEIVHGRFFPGELLKPIGTPAVVLNMMKVKGRKLDSKGEEGMLVGFNVALRSYRIITQSGKVVETKHVKFLKKSTPASATSIDLDSSLELAPGDKPLPEPAYTQIPENAASSDHGESNSDREETTDPEEESEIEKQLVQTNRDVTPESPPISTRVLRDRSQLKPPVRYGFHHYYEPNTFESAIRCSDSKYWKQAIEKEVSRVFFHVDDLILVGPGNNFEKEFESRFKNSSCHDPNTILGMNQLLQIYSDASWGDDPQDRTSQSGYLCFLFGTLISWNSSKQQSITYSSTEAELNPLVDSFHEGIWLKALLAEIWDIQIDSANHFIDSPELEERLMMSDDEFKEKFCNEHLIDNKGLDDKAKKFGSNPKTRHIDLKMKGLRQEVKHQNIRITLIKTSDMVADALTKPTSRSSIQNLANCIDSETQLQ</sequence>
<dbReference type="Pfam" id="PF22936">
    <property type="entry name" value="Pol_BBD"/>
    <property type="match status" value="1"/>
</dbReference>
<dbReference type="CDD" id="cd09272">
    <property type="entry name" value="RNase_HI_RT_Ty1"/>
    <property type="match status" value="1"/>
</dbReference>
<feature type="region of interest" description="Disordered" evidence="21">
    <location>
        <begin position="707"/>
        <end position="777"/>
    </location>
</feature>
<evidence type="ECO:0000256" key="6">
    <source>
        <dbReference type="ARBA" id="ARBA00022722"/>
    </source>
</evidence>
<dbReference type="InterPro" id="IPR057670">
    <property type="entry name" value="SH3_retrovirus"/>
</dbReference>
<keyword evidence="4" id="KW-0645">Protease</keyword>
<keyword evidence="12" id="KW-0460">Magnesium</keyword>
<dbReference type="GO" id="GO:0004519">
    <property type="term" value="F:endonuclease activity"/>
    <property type="evidence" value="ECO:0007669"/>
    <property type="project" value="UniProtKB-KW"/>
</dbReference>
<dbReference type="GO" id="GO:0003723">
    <property type="term" value="F:RNA binding"/>
    <property type="evidence" value="ECO:0007669"/>
    <property type="project" value="UniProtKB-KW"/>
</dbReference>
<evidence type="ECO:0000256" key="7">
    <source>
        <dbReference type="ARBA" id="ARBA00022723"/>
    </source>
</evidence>
<evidence type="ECO:0000256" key="3">
    <source>
        <dbReference type="ARBA" id="ARBA00022612"/>
    </source>
</evidence>
<evidence type="ECO:0000256" key="16">
    <source>
        <dbReference type="ARBA" id="ARBA00022932"/>
    </source>
</evidence>
<evidence type="ECO:0000256" key="4">
    <source>
        <dbReference type="ARBA" id="ARBA00022670"/>
    </source>
</evidence>
<dbReference type="PANTHER" id="PTHR42648:SF11">
    <property type="entry name" value="TRANSPOSON TY4-P GAG-POL POLYPROTEIN"/>
    <property type="match status" value="1"/>
</dbReference>
<dbReference type="GO" id="GO:0008233">
    <property type="term" value="F:peptidase activity"/>
    <property type="evidence" value="ECO:0007669"/>
    <property type="project" value="UniProtKB-KW"/>
</dbReference>
<dbReference type="VEuPathDB" id="FungiDB:VP01_3155g1"/>
<dbReference type="GO" id="GO:0005634">
    <property type="term" value="C:nucleus"/>
    <property type="evidence" value="ECO:0007669"/>
    <property type="project" value="UniProtKB-ARBA"/>
</dbReference>
<dbReference type="Pfam" id="PF14223">
    <property type="entry name" value="Retrotran_gag_2"/>
    <property type="match status" value="1"/>
</dbReference>
<evidence type="ECO:0000313" key="24">
    <source>
        <dbReference type="Proteomes" id="UP000037035"/>
    </source>
</evidence>
<evidence type="ECO:0000256" key="13">
    <source>
        <dbReference type="ARBA" id="ARBA00022884"/>
    </source>
</evidence>
<dbReference type="InterPro" id="IPR039537">
    <property type="entry name" value="Retrotran_Ty1/copia-like"/>
</dbReference>
<comment type="catalytic activity">
    <reaction evidence="19">
        <text>DNA(n) + a 2'-deoxyribonucleoside 5'-triphosphate = DNA(n+1) + diphosphate</text>
        <dbReference type="Rhea" id="RHEA:22508"/>
        <dbReference type="Rhea" id="RHEA-COMP:17339"/>
        <dbReference type="Rhea" id="RHEA-COMP:17340"/>
        <dbReference type="ChEBI" id="CHEBI:33019"/>
        <dbReference type="ChEBI" id="CHEBI:61560"/>
        <dbReference type="ChEBI" id="CHEBI:173112"/>
        <dbReference type="EC" id="2.7.7.49"/>
    </reaction>
</comment>
<keyword evidence="7" id="KW-0479">Metal-binding</keyword>
<evidence type="ECO:0000313" key="23">
    <source>
        <dbReference type="EMBL" id="KNZ53722.1"/>
    </source>
</evidence>
<dbReference type="InterPro" id="IPR001584">
    <property type="entry name" value="Integrase_cat-core"/>
</dbReference>
<feature type="compositionally biased region" description="Basic and acidic residues" evidence="21">
    <location>
        <begin position="739"/>
        <end position="750"/>
    </location>
</feature>
<keyword evidence="8" id="KW-0547">Nucleotide-binding</keyword>
<keyword evidence="3" id="KW-1188">Viral release from host cell</keyword>
<evidence type="ECO:0000256" key="17">
    <source>
        <dbReference type="ARBA" id="ARBA00023113"/>
    </source>
</evidence>
<keyword evidence="9" id="KW-0255">Endonuclease</keyword>
<dbReference type="GO" id="GO:0005524">
    <property type="term" value="F:ATP binding"/>
    <property type="evidence" value="ECO:0007669"/>
    <property type="project" value="UniProtKB-KW"/>
</dbReference>
<keyword evidence="10" id="KW-0378">Hydrolase</keyword>
<evidence type="ECO:0000256" key="10">
    <source>
        <dbReference type="ARBA" id="ARBA00022801"/>
    </source>
</evidence>
<keyword evidence="17" id="KW-0917">Virion maturation</keyword>
<dbReference type="InterPro" id="IPR054722">
    <property type="entry name" value="PolX-like_BBD"/>
</dbReference>
<name>A0A0L6UZP1_9BASI</name>
<evidence type="ECO:0000256" key="20">
    <source>
        <dbReference type="ARBA" id="ARBA00049244"/>
    </source>
</evidence>
<organism evidence="23 24">
    <name type="scientific">Puccinia sorghi</name>
    <dbReference type="NCBI Taxonomy" id="27349"/>
    <lineage>
        <taxon>Eukaryota</taxon>
        <taxon>Fungi</taxon>
        <taxon>Dikarya</taxon>
        <taxon>Basidiomycota</taxon>
        <taxon>Pucciniomycotina</taxon>
        <taxon>Pucciniomycetes</taxon>
        <taxon>Pucciniales</taxon>
        <taxon>Pucciniaceae</taxon>
        <taxon>Puccinia</taxon>
    </lineage>
</organism>
<gene>
    <name evidence="23" type="ORF">VP01_3155g1</name>
</gene>
<evidence type="ECO:0000256" key="1">
    <source>
        <dbReference type="ARBA" id="ARBA00002180"/>
    </source>
</evidence>
<evidence type="ECO:0000256" key="21">
    <source>
        <dbReference type="SAM" id="MobiDB-lite"/>
    </source>
</evidence>
<evidence type="ECO:0000256" key="14">
    <source>
        <dbReference type="ARBA" id="ARBA00022908"/>
    </source>
</evidence>
<evidence type="ECO:0000256" key="15">
    <source>
        <dbReference type="ARBA" id="ARBA00022918"/>
    </source>
</evidence>
<dbReference type="AlphaFoldDB" id="A0A0L6UZP1"/>
<dbReference type="GO" id="GO:0032196">
    <property type="term" value="P:transposition"/>
    <property type="evidence" value="ECO:0007669"/>
    <property type="project" value="UniProtKB-KW"/>
</dbReference>
<dbReference type="GO" id="GO:0003964">
    <property type="term" value="F:RNA-directed DNA polymerase activity"/>
    <property type="evidence" value="ECO:0007669"/>
    <property type="project" value="UniProtKB-KW"/>
</dbReference>
<dbReference type="GO" id="GO:0046872">
    <property type="term" value="F:metal ion binding"/>
    <property type="evidence" value="ECO:0007669"/>
    <property type="project" value="UniProtKB-KW"/>
</dbReference>
<keyword evidence="13" id="KW-0694">RNA-binding</keyword>
<evidence type="ECO:0000256" key="2">
    <source>
        <dbReference type="ARBA" id="ARBA00022578"/>
    </source>
</evidence>
<evidence type="ECO:0000256" key="8">
    <source>
        <dbReference type="ARBA" id="ARBA00022741"/>
    </source>
</evidence>
<feature type="domain" description="Integrase catalytic" evidence="22">
    <location>
        <begin position="494"/>
        <end position="599"/>
    </location>
</feature>